<protein>
    <recommendedName>
        <fullName evidence="2 9">Lysophospholipase</fullName>
        <ecNumber evidence="2 9">3.1.1.5</ecNumber>
    </recommendedName>
</protein>
<evidence type="ECO:0000256" key="8">
    <source>
        <dbReference type="PROSITE-ProRule" id="PRU00555"/>
    </source>
</evidence>
<dbReference type="PROSITE" id="PS51210">
    <property type="entry name" value="PLA2C"/>
    <property type="match status" value="1"/>
</dbReference>
<evidence type="ECO:0000259" key="10">
    <source>
        <dbReference type="PROSITE" id="PS51210"/>
    </source>
</evidence>
<dbReference type="SMART" id="SM00022">
    <property type="entry name" value="PLAc"/>
    <property type="match status" value="1"/>
</dbReference>
<reference evidence="11 12" key="1">
    <citation type="submission" date="2016-03" db="EMBL/GenBank/DDBJ databases">
        <authorList>
            <person name="Ploux O."/>
        </authorList>
    </citation>
    <scope>NUCLEOTIDE SEQUENCE [LARGE SCALE GENOMIC DNA]</scope>
    <source>
        <strain evidence="11 12">UAMH 11012</strain>
    </source>
</reference>
<dbReference type="PANTHER" id="PTHR10728">
    <property type="entry name" value="CYTOSOLIC PHOSPHOLIPASE A2"/>
    <property type="match status" value="1"/>
</dbReference>
<keyword evidence="3 9" id="KW-0732">Signal</keyword>
<feature type="domain" description="PLA2c" evidence="10">
    <location>
        <begin position="28"/>
        <end position="542"/>
    </location>
</feature>
<dbReference type="GO" id="GO:0005783">
    <property type="term" value="C:endoplasmic reticulum"/>
    <property type="evidence" value="ECO:0007669"/>
    <property type="project" value="TreeGrafter"/>
</dbReference>
<organism evidence="11 12">
    <name type="scientific">Phialocephala subalpina</name>
    <dbReference type="NCBI Taxonomy" id="576137"/>
    <lineage>
        <taxon>Eukaryota</taxon>
        <taxon>Fungi</taxon>
        <taxon>Dikarya</taxon>
        <taxon>Ascomycota</taxon>
        <taxon>Pezizomycotina</taxon>
        <taxon>Leotiomycetes</taxon>
        <taxon>Helotiales</taxon>
        <taxon>Mollisiaceae</taxon>
        <taxon>Phialocephala</taxon>
        <taxon>Phialocephala fortinii species complex</taxon>
    </lineage>
</organism>
<evidence type="ECO:0000256" key="6">
    <source>
        <dbReference type="ARBA" id="ARBA00023098"/>
    </source>
</evidence>
<proteinExistence type="inferred from homology"/>
<dbReference type="SUPFAM" id="SSF52151">
    <property type="entry name" value="FabD/lysophospholipase-like"/>
    <property type="match status" value="1"/>
</dbReference>
<comment type="similarity">
    <text evidence="1 9">Belongs to the lysophospholipase family.</text>
</comment>
<sequence>MLAPLLLTVLLSAAPALAASKYVPQKSTCPSETLVRAASGLSDDEETYRVSRKAVADVALKSWLASTNSGFGTSGELPTVAITTSGGGYRSLLSGAGVIQALDSRDSNLSTSGLYQSMTYQAGLSGGGWLLSSLAGNNYPLVSYLLENVWHEAFRDSLLDPEFLLAFVAYAEVVTDIAEKEAAGYDTTLIDAYGRLLSYQLLEGSDGGVSTTMSGITSKSMFTSYSVPYPVITSLGTKVWEGECTPGPNATTYEIHPYEFGSWDADVSAFVKTEYLGTSMNGGKATGLCTTNYDNLGYVAGSSSNLFNEACLSVPAAENSSTNLLEDLAALLDQVHEVTTSDLYATYPNPFYNYKSPTGYFNIANDVSAQDHLSLVDGGEALQNNPIFPFLQPARNISVILVNDNSADLSTNYPNGSEILTTYVQATNNAHLTLMPYIPPVATFISEGLNSRATFFGCNATDKITIVYLPNAEYTFASGVPTSQLVYSETEQDEMVANGNMIATQGDKDGWATCLGCAIMMKSGNSLPSACTACFEEYCYYE</sequence>
<evidence type="ECO:0000313" key="11">
    <source>
        <dbReference type="EMBL" id="CZR63964.1"/>
    </source>
</evidence>
<keyword evidence="7" id="KW-0325">Glycoprotein</keyword>
<evidence type="ECO:0000256" key="4">
    <source>
        <dbReference type="ARBA" id="ARBA00022801"/>
    </source>
</evidence>
<dbReference type="InterPro" id="IPR016035">
    <property type="entry name" value="Acyl_Trfase/lysoPLipase"/>
</dbReference>
<keyword evidence="4 8" id="KW-0378">Hydrolase</keyword>
<feature type="chain" id="PRO_5011809642" description="Lysophospholipase" evidence="9">
    <location>
        <begin position="19"/>
        <end position="542"/>
    </location>
</feature>
<dbReference type="Pfam" id="PF01735">
    <property type="entry name" value="PLA2_B"/>
    <property type="match status" value="1"/>
</dbReference>
<dbReference type="STRING" id="576137.A0A1L7XG17"/>
<evidence type="ECO:0000256" key="9">
    <source>
        <dbReference type="RuleBase" id="RU362103"/>
    </source>
</evidence>
<dbReference type="Proteomes" id="UP000184330">
    <property type="component" value="Unassembled WGS sequence"/>
</dbReference>
<feature type="signal peptide" evidence="9">
    <location>
        <begin position="1"/>
        <end position="18"/>
    </location>
</feature>
<dbReference type="AlphaFoldDB" id="A0A1L7XG17"/>
<dbReference type="GO" id="GO:0004622">
    <property type="term" value="F:phosphatidylcholine lysophospholipase activity"/>
    <property type="evidence" value="ECO:0007669"/>
    <property type="project" value="UniProtKB-EC"/>
</dbReference>
<accession>A0A1L7XG17</accession>
<gene>
    <name evidence="11" type="ORF">PAC_13861</name>
</gene>
<dbReference type="PANTHER" id="PTHR10728:SF33">
    <property type="entry name" value="LYSOPHOSPHOLIPASE 1-RELATED"/>
    <property type="match status" value="1"/>
</dbReference>
<dbReference type="Gene3D" id="3.40.1090.10">
    <property type="entry name" value="Cytosolic phospholipase A2 catalytic domain"/>
    <property type="match status" value="1"/>
</dbReference>
<evidence type="ECO:0000313" key="12">
    <source>
        <dbReference type="Proteomes" id="UP000184330"/>
    </source>
</evidence>
<keyword evidence="12" id="KW-1185">Reference proteome</keyword>
<dbReference type="EC" id="3.1.1.5" evidence="2 9"/>
<name>A0A1L7XG17_9HELO</name>
<evidence type="ECO:0000256" key="5">
    <source>
        <dbReference type="ARBA" id="ARBA00022963"/>
    </source>
</evidence>
<dbReference type="InterPro" id="IPR002642">
    <property type="entry name" value="LysoPLipase_cat_dom"/>
</dbReference>
<comment type="catalytic activity">
    <reaction evidence="9">
        <text>a 1-acyl-sn-glycero-3-phosphocholine + H2O = sn-glycerol 3-phosphocholine + a fatty acid + H(+)</text>
        <dbReference type="Rhea" id="RHEA:15177"/>
        <dbReference type="ChEBI" id="CHEBI:15377"/>
        <dbReference type="ChEBI" id="CHEBI:15378"/>
        <dbReference type="ChEBI" id="CHEBI:16870"/>
        <dbReference type="ChEBI" id="CHEBI:28868"/>
        <dbReference type="ChEBI" id="CHEBI:58168"/>
        <dbReference type="EC" id="3.1.1.5"/>
    </reaction>
</comment>
<dbReference type="EMBL" id="FJOG01000025">
    <property type="protein sequence ID" value="CZR63964.1"/>
    <property type="molecule type" value="Genomic_DNA"/>
</dbReference>
<dbReference type="GO" id="GO:0004623">
    <property type="term" value="F:phospholipase A2 activity"/>
    <property type="evidence" value="ECO:0007669"/>
    <property type="project" value="TreeGrafter"/>
</dbReference>
<evidence type="ECO:0000256" key="1">
    <source>
        <dbReference type="ARBA" id="ARBA00008780"/>
    </source>
</evidence>
<dbReference type="GO" id="GO:0005829">
    <property type="term" value="C:cytosol"/>
    <property type="evidence" value="ECO:0007669"/>
    <property type="project" value="TreeGrafter"/>
</dbReference>
<evidence type="ECO:0000256" key="3">
    <source>
        <dbReference type="ARBA" id="ARBA00022729"/>
    </source>
</evidence>
<evidence type="ECO:0000256" key="2">
    <source>
        <dbReference type="ARBA" id="ARBA00013274"/>
    </source>
</evidence>
<keyword evidence="6 8" id="KW-0443">Lipid metabolism</keyword>
<dbReference type="OrthoDB" id="4084751at2759"/>
<keyword evidence="5 8" id="KW-0442">Lipid degradation</keyword>
<dbReference type="GO" id="GO:0046475">
    <property type="term" value="P:glycerophospholipid catabolic process"/>
    <property type="evidence" value="ECO:0007669"/>
    <property type="project" value="TreeGrafter"/>
</dbReference>
<evidence type="ECO:0000256" key="7">
    <source>
        <dbReference type="ARBA" id="ARBA00023180"/>
    </source>
</evidence>